<dbReference type="Proteomes" id="UP000067243">
    <property type="component" value="Chromosome"/>
</dbReference>
<evidence type="ECO:0000256" key="4">
    <source>
        <dbReference type="ARBA" id="ARBA00022989"/>
    </source>
</evidence>
<keyword evidence="5 6" id="KW-0472">Membrane</keyword>
<feature type="transmembrane region" description="Helical" evidence="6">
    <location>
        <begin position="629"/>
        <end position="654"/>
    </location>
</feature>
<organism evidence="8 9">
    <name type="scientific">Spiroplasma turonicum</name>
    <dbReference type="NCBI Taxonomy" id="216946"/>
    <lineage>
        <taxon>Bacteria</taxon>
        <taxon>Bacillati</taxon>
        <taxon>Mycoplasmatota</taxon>
        <taxon>Mollicutes</taxon>
        <taxon>Entomoplasmatales</taxon>
        <taxon>Spiroplasmataceae</taxon>
        <taxon>Spiroplasma</taxon>
    </lineage>
</organism>
<dbReference type="PATRIC" id="fig|216946.3.peg.741"/>
<feature type="transmembrane region" description="Helical" evidence="6">
    <location>
        <begin position="1355"/>
        <end position="1382"/>
    </location>
</feature>
<sequence length="1437" mass="166977">MLLFKNGLRKLLREYVQFSIYIILVLVSVVFTSTFGIVSSNLIKSNDTITKNFKGFDYSYRFNSSGYKSNDTQTFSPWFAFNTKINETQKGDEKEYFQSLNFGDENALKKYIFSPYCDNKLNEDCYLSSVYSKDNKKQINFHFGDVEGTTPPKNSHYYPNESQSILNYNEEQKINVVKKGEFGDLFKFNFDSNYFLNSLIGNLYKKFDFFNGSIDEFSLLKKDAAINIFNYMFYLNNSFITYSIKYEILEIYNEDDSLDNRIAKINELVNNGFNKVGNKDLYYINNNLQKFSTDEYNLFSKYSSIFIRNYESENIFKTLEHQEGYLVDNKHLTSRNWFDSFNKMLSNLTNFTSTVTNEVVMWGNNGEKYRYISSFYNKKIDGKYVTEFYNNDLNTVYEKLDSNDVFTENSFLTSIGHFRTNNMRIGESYNIFPGEFKDSQKYRLDGSMSNALNLYPTIYEEDLMVDQNTNAIFYISTNLYGLKFRTNKDDVNYVDPSKYQDVSRVYLKYIGQNEANMNDDIDLYKLYLADNILNLGKIVDKINNPDKELPTSLSRANVQGFDELSTLGLRSTLFDKIVKVFYYIAIAFSILFILALCFVINRLFKRILDSQRSQIGNLKSLGYSNFKIILNYISYMCLPLLLIIPIGWSFSIGIQKILTDIFAKYFDIPNDLTVNWIMLLSELLFFVLLIGIIVFTISYIKVNKSPLKLLEPPNNAKPRLYITKIFSKFKTFKFTSKLRNIIFASSIRDLVSFFFVVFVSTIVLLISSITPNILSEMSNEFYKNMTYNNEYSYSSVTANNPLSKYTYYDNSYNISDVNNDSSIFNVKIKDEKTNTYHSLLDKSELSYWRANPKLFAQVMQDSFLYNLATFKGILLSPSVLDYIIELSQEVNPAINNVVKQFTNTFACKLLPQLFNQQQINDAKDYNDCIKLISGNIIPSSIKENWDKDENSYKNFSFNFSKVPYNVNTDSLYTRIDGQLNESNKADVVGYGLDFNNEIKINIKNKSLIKYNENNSNKTIPILVNKKMALKGYSVGKKLNIKMEKNYLTYLDKSKEIVPLDKTWWSLENSKEDIWNINVNKLSYWKNSSSASNFYYTENGEIKEYFNPKDILLKLPKNLINNDLIKQVNEEYYKYSNNKIKEDSQYYYVHPYDIYVYENDGSTKPLIDQIMQAGITNSWLNIALKNSLFSDEVFYDNVENLEVVGVEDLYDGYKFYLDQYYANILKGYESFDSVLNINDNVNLNSWSDSKITSNDYNSDQLEKIMLTPKSGNNTMDGFMDYMKQSINHSDSVLTKKNAVKNLLSSVVSISIIFISISMIAAIIVIFLITDIFIGRYKIFMVNMRIFGYSMKEINSIMMWIFLPITIISSILAMSSVILLIYAIVPNILLSVNLAVPMMFNYWILPFIFILSLAIFLSSYSLIIIGVKKTRMASLIGKD</sequence>
<feature type="transmembrane region" description="Helical" evidence="6">
    <location>
        <begin position="750"/>
        <end position="769"/>
    </location>
</feature>
<evidence type="ECO:0000313" key="9">
    <source>
        <dbReference type="Proteomes" id="UP000067243"/>
    </source>
</evidence>
<feature type="transmembrane region" description="Helical" evidence="6">
    <location>
        <begin position="1301"/>
        <end position="1334"/>
    </location>
</feature>
<dbReference type="OrthoDB" id="386933at2"/>
<reference evidence="8 9" key="1">
    <citation type="journal article" date="2015" name="Genome Announc.">
        <title>Complete Genome Sequence of Spiroplasma turonicum Strain Tab4cT, a Parasite of a Horse Fly, Haematopota sp. (Diptera: Tabanidae).</title>
        <authorList>
            <person name="Davis R.E."/>
            <person name="Shao J."/>
            <person name="Zhao Y."/>
            <person name="Gasparich G.E."/>
            <person name="Gaynor B.J."/>
            <person name="Donofrio N."/>
        </authorList>
    </citation>
    <scope>NUCLEOTIDE SEQUENCE [LARGE SCALE GENOMIC DNA]</scope>
    <source>
        <strain evidence="8 9">Tab4c</strain>
    </source>
</reference>
<keyword evidence="3 6" id="KW-0812">Transmembrane</keyword>
<dbReference type="STRING" id="216946.STURO_v1c07140"/>
<gene>
    <name evidence="8" type="ORF">STURON_00714</name>
</gene>
<dbReference type="RefSeq" id="WP_075048541.1">
    <property type="nucleotide sequence ID" value="NZ_CP012328.1"/>
</dbReference>
<dbReference type="GO" id="GO:0005886">
    <property type="term" value="C:plasma membrane"/>
    <property type="evidence" value="ECO:0007669"/>
    <property type="project" value="UniProtKB-SubCell"/>
</dbReference>
<feature type="transmembrane region" description="Helical" evidence="6">
    <location>
        <begin position="674"/>
        <end position="700"/>
    </location>
</feature>
<dbReference type="KEGG" id="stur:STURON_00714"/>
<proteinExistence type="predicted"/>
<dbReference type="EMBL" id="CP012328">
    <property type="protein sequence ID" value="AKU79960.1"/>
    <property type="molecule type" value="Genomic_DNA"/>
</dbReference>
<keyword evidence="4 6" id="KW-1133">Transmembrane helix</keyword>
<evidence type="ECO:0000256" key="1">
    <source>
        <dbReference type="ARBA" id="ARBA00004651"/>
    </source>
</evidence>
<feature type="transmembrane region" description="Helical" evidence="6">
    <location>
        <begin position="580"/>
        <end position="604"/>
    </location>
</feature>
<dbReference type="Pfam" id="PF02687">
    <property type="entry name" value="FtsX"/>
    <property type="match status" value="1"/>
</dbReference>
<feature type="domain" description="ABC3 transporter permease C-terminal" evidence="7">
    <location>
        <begin position="587"/>
        <end position="705"/>
    </location>
</feature>
<evidence type="ECO:0000256" key="6">
    <source>
        <dbReference type="SAM" id="Phobius"/>
    </source>
</evidence>
<accession>A0A0K1P6P8</accession>
<dbReference type="InterPro" id="IPR003838">
    <property type="entry name" value="ABC3_permease_C"/>
</dbReference>
<keyword evidence="9" id="KW-1185">Reference proteome</keyword>
<keyword evidence="2" id="KW-1003">Cell membrane</keyword>
<feature type="transmembrane region" description="Helical" evidence="6">
    <location>
        <begin position="1402"/>
        <end position="1425"/>
    </location>
</feature>
<evidence type="ECO:0000259" key="7">
    <source>
        <dbReference type="Pfam" id="PF02687"/>
    </source>
</evidence>
<evidence type="ECO:0000256" key="5">
    <source>
        <dbReference type="ARBA" id="ARBA00023136"/>
    </source>
</evidence>
<evidence type="ECO:0000256" key="2">
    <source>
        <dbReference type="ARBA" id="ARBA00022475"/>
    </source>
</evidence>
<protein>
    <recommendedName>
        <fullName evidence="7">ABC3 transporter permease C-terminal domain-containing protein</fullName>
    </recommendedName>
</protein>
<comment type="subcellular location">
    <subcellularLocation>
        <location evidence="1">Cell membrane</location>
        <topology evidence="1">Multi-pass membrane protein</topology>
    </subcellularLocation>
</comment>
<name>A0A0K1P6P8_9MOLU</name>
<evidence type="ECO:0000256" key="3">
    <source>
        <dbReference type="ARBA" id="ARBA00022692"/>
    </source>
</evidence>
<evidence type="ECO:0000313" key="8">
    <source>
        <dbReference type="EMBL" id="AKU79960.1"/>
    </source>
</evidence>
<feature type="transmembrane region" description="Helical" evidence="6">
    <location>
        <begin position="20"/>
        <end position="43"/>
    </location>
</feature>